<dbReference type="Pfam" id="PF13181">
    <property type="entry name" value="TPR_8"/>
    <property type="match status" value="2"/>
</dbReference>
<organism evidence="3 4">
    <name type="scientific">Candidatus Obscuribacter phosphatis</name>
    <dbReference type="NCBI Taxonomy" id="1906157"/>
    <lineage>
        <taxon>Bacteria</taxon>
        <taxon>Bacillati</taxon>
        <taxon>Candidatus Melainabacteria</taxon>
        <taxon>Candidatus Obscuribacterales</taxon>
        <taxon>Candidatus Obscuribacteraceae</taxon>
        <taxon>Candidatus Obscuribacter</taxon>
    </lineage>
</organism>
<evidence type="ECO:0000313" key="4">
    <source>
        <dbReference type="Proteomes" id="UP000664277"/>
    </source>
</evidence>
<evidence type="ECO:0000313" key="3">
    <source>
        <dbReference type="EMBL" id="MBN8658905.1"/>
    </source>
</evidence>
<reference evidence="3" key="1">
    <citation type="submission" date="2021-02" db="EMBL/GenBank/DDBJ databases">
        <title>Genome-Resolved Metagenomics of a Microbial Community Performing Photosynthetic Biological Nutrient Removal.</title>
        <authorList>
            <person name="Mcdaniel E.A."/>
        </authorList>
    </citation>
    <scope>NUCLEOTIDE SEQUENCE</scope>
    <source>
        <strain evidence="3">UWPOB_OBS1</strain>
    </source>
</reference>
<dbReference type="SUPFAM" id="SSF48452">
    <property type="entry name" value="TPR-like"/>
    <property type="match status" value="2"/>
</dbReference>
<name>A0A8J7PFB9_9BACT</name>
<accession>A0A8J7PFB9</accession>
<dbReference type="PANTHER" id="PTHR12558">
    <property type="entry name" value="CELL DIVISION CYCLE 16,23,27"/>
    <property type="match status" value="1"/>
</dbReference>
<proteinExistence type="predicted"/>
<dbReference type="PANTHER" id="PTHR12558:SF13">
    <property type="entry name" value="CELL DIVISION CYCLE PROTEIN 27 HOMOLOG"/>
    <property type="match status" value="1"/>
</dbReference>
<dbReference type="SMART" id="SM00028">
    <property type="entry name" value="TPR"/>
    <property type="match status" value="6"/>
</dbReference>
<gene>
    <name evidence="3" type="ORF">J0M35_00970</name>
</gene>
<protein>
    <submittedName>
        <fullName evidence="3">Tetratricopeptide repeat protein</fullName>
    </submittedName>
</protein>
<feature type="compositionally biased region" description="Basic and acidic residues" evidence="2">
    <location>
        <begin position="583"/>
        <end position="601"/>
    </location>
</feature>
<dbReference type="Gene3D" id="1.25.40.10">
    <property type="entry name" value="Tetratricopeptide repeat domain"/>
    <property type="match status" value="4"/>
</dbReference>
<feature type="repeat" description="TPR" evidence="1">
    <location>
        <begin position="291"/>
        <end position="324"/>
    </location>
</feature>
<dbReference type="Proteomes" id="UP000664277">
    <property type="component" value="Unassembled WGS sequence"/>
</dbReference>
<evidence type="ECO:0000256" key="1">
    <source>
        <dbReference type="PROSITE-ProRule" id="PRU00339"/>
    </source>
</evidence>
<feature type="region of interest" description="Disordered" evidence="2">
    <location>
        <begin position="417"/>
        <end position="436"/>
    </location>
</feature>
<keyword evidence="1" id="KW-0802">TPR repeat</keyword>
<feature type="region of interest" description="Disordered" evidence="2">
    <location>
        <begin position="34"/>
        <end position="56"/>
    </location>
</feature>
<dbReference type="EMBL" id="JAFLCK010000001">
    <property type="protein sequence ID" value="MBN8658905.1"/>
    <property type="molecule type" value="Genomic_DNA"/>
</dbReference>
<comment type="caution">
    <text evidence="3">The sequence shown here is derived from an EMBL/GenBank/DDBJ whole genome shotgun (WGS) entry which is preliminary data.</text>
</comment>
<dbReference type="InterPro" id="IPR019734">
    <property type="entry name" value="TPR_rpt"/>
</dbReference>
<evidence type="ECO:0000256" key="2">
    <source>
        <dbReference type="SAM" id="MobiDB-lite"/>
    </source>
</evidence>
<dbReference type="AlphaFoldDB" id="A0A8J7PFB9"/>
<dbReference type="Pfam" id="PF13432">
    <property type="entry name" value="TPR_16"/>
    <property type="match status" value="2"/>
</dbReference>
<dbReference type="PROSITE" id="PS50005">
    <property type="entry name" value="TPR"/>
    <property type="match status" value="1"/>
</dbReference>
<dbReference type="InterPro" id="IPR011990">
    <property type="entry name" value="TPR-like_helical_dom_sf"/>
</dbReference>
<feature type="region of interest" description="Disordered" evidence="2">
    <location>
        <begin position="581"/>
        <end position="601"/>
    </location>
</feature>
<sequence>MTDKDPDSKTHRISKPLAFALVSLIFSTASPHCQAQAKGRGGGGGVYLTTPEPTNPLEHNNRAVELGTKGLWDAAIREHEIALDGDPENTMFRRNLSGAHLRYADILASKKNYTAAIDHYRKALFADEHNGPADGNLDRCLANLGKNPLDQSYRLSLAEGADKSGHFIDAVVEYQKCLRLSDSGANHYKLGRCLLRGGKIMEGYDQLIQALRKSWPKDDPLLVDCHLLLADTLKDFAYKAKAYPDKTVYIKRLNNAFVEYRRAVMLNPINGEALSGMAETAREAVALNPSFRNLLNLGAAYLLSGDYDRAKVNYEKAWRLEPTNPDLAKARMAYHRAIAEAPVGITSNLRVAESEQKIQDMLAKEPNNVQLLYILARLKEKLGDKESAIELLEKAKSISAFLEPAVIPSLDRLKGVASGGTETGGKPALGPDGKPVASSTAAQAAAEKAKAEAEAAKKYGEVESLLSSGKLDEADKEIESLLAANAADGKAWMFKGTLLEKKGNIDDASVSYRQAAGFKISGAEEALIRLEESRVKPLVQDADKYLAEKKQVEAAEILREAARLAPKLPSVHKKLAELLRSMGETKEAEKEEQKVKDMEKK</sequence>